<sequence length="98" mass="11365">MAWLSVRDRMSTMGSVVKWSTGNNDMCVLCHNAPKSRNHLFFECDISAQVWEFIAKGLLRQSFTVVWYEIIPIISDKTREKKNLLCTKYAFQAVLYAL</sequence>
<gene>
    <name evidence="2" type="ORF">BRAPAZ1V2_A08P01180.2</name>
</gene>
<reference evidence="2 3" key="1">
    <citation type="submission" date="2021-07" db="EMBL/GenBank/DDBJ databases">
        <authorList>
            <consortium name="Genoscope - CEA"/>
            <person name="William W."/>
        </authorList>
    </citation>
    <scope>NUCLEOTIDE SEQUENCE [LARGE SCALE GENOMIC DNA]</scope>
</reference>
<dbReference type="Gramene" id="A08p01180.2_BraZ1">
    <property type="protein sequence ID" value="A08p01180.2_BraZ1.CDS.1"/>
    <property type="gene ID" value="A08g01180.2_BraZ1"/>
</dbReference>
<proteinExistence type="predicted"/>
<dbReference type="EMBL" id="LS974624">
    <property type="protein sequence ID" value="CAG7896452.1"/>
    <property type="molecule type" value="Genomic_DNA"/>
</dbReference>
<evidence type="ECO:0000313" key="2">
    <source>
        <dbReference type="EMBL" id="CAG7896452.1"/>
    </source>
</evidence>
<evidence type="ECO:0000259" key="1">
    <source>
        <dbReference type="Pfam" id="PF13966"/>
    </source>
</evidence>
<dbReference type="AlphaFoldDB" id="A0A8D9M2T2"/>
<protein>
    <recommendedName>
        <fullName evidence="1">Reverse transcriptase zinc-binding domain-containing protein</fullName>
    </recommendedName>
</protein>
<evidence type="ECO:0000313" key="3">
    <source>
        <dbReference type="Proteomes" id="UP000694005"/>
    </source>
</evidence>
<accession>A0A8D9M2T2</accession>
<name>A0A8D9M2T2_BRACM</name>
<dbReference type="Proteomes" id="UP000694005">
    <property type="component" value="Chromosome A08"/>
</dbReference>
<organism evidence="2 3">
    <name type="scientific">Brassica campestris</name>
    <name type="common">Field mustard</name>
    <dbReference type="NCBI Taxonomy" id="3711"/>
    <lineage>
        <taxon>Eukaryota</taxon>
        <taxon>Viridiplantae</taxon>
        <taxon>Streptophyta</taxon>
        <taxon>Embryophyta</taxon>
        <taxon>Tracheophyta</taxon>
        <taxon>Spermatophyta</taxon>
        <taxon>Magnoliopsida</taxon>
        <taxon>eudicotyledons</taxon>
        <taxon>Gunneridae</taxon>
        <taxon>Pentapetalae</taxon>
        <taxon>rosids</taxon>
        <taxon>malvids</taxon>
        <taxon>Brassicales</taxon>
        <taxon>Brassicaceae</taxon>
        <taxon>Brassiceae</taxon>
        <taxon>Brassica</taxon>
    </lineage>
</organism>
<dbReference type="Pfam" id="PF13966">
    <property type="entry name" value="zf-RVT"/>
    <property type="match status" value="1"/>
</dbReference>
<feature type="domain" description="Reverse transcriptase zinc-binding" evidence="1">
    <location>
        <begin position="1"/>
        <end position="51"/>
    </location>
</feature>
<dbReference type="InterPro" id="IPR026960">
    <property type="entry name" value="RVT-Znf"/>
</dbReference>